<accession>A0A8T8XBQ0</accession>
<organism evidence="2 3">
    <name type="scientific">Aspergillus japonicus CBS 114.51</name>
    <dbReference type="NCBI Taxonomy" id="1448312"/>
    <lineage>
        <taxon>Eukaryota</taxon>
        <taxon>Fungi</taxon>
        <taxon>Dikarya</taxon>
        <taxon>Ascomycota</taxon>
        <taxon>Pezizomycotina</taxon>
        <taxon>Eurotiomycetes</taxon>
        <taxon>Eurotiomycetidae</taxon>
        <taxon>Eurotiales</taxon>
        <taxon>Aspergillaceae</taxon>
        <taxon>Aspergillus</taxon>
        <taxon>Aspergillus subgen. Circumdati</taxon>
    </lineage>
</organism>
<protein>
    <submittedName>
        <fullName evidence="2">Uncharacterized protein</fullName>
    </submittedName>
</protein>
<dbReference type="RefSeq" id="XP_025531409.1">
    <property type="nucleotide sequence ID" value="XM_025676028.1"/>
</dbReference>
<dbReference type="Proteomes" id="UP000249497">
    <property type="component" value="Unassembled WGS sequence"/>
</dbReference>
<proteinExistence type="predicted"/>
<dbReference type="OrthoDB" id="5418867at2759"/>
<keyword evidence="3" id="KW-1185">Reference proteome</keyword>
<feature type="region of interest" description="Disordered" evidence="1">
    <location>
        <begin position="82"/>
        <end position="145"/>
    </location>
</feature>
<dbReference type="AlphaFoldDB" id="A0A8T8XBQ0"/>
<reference evidence="2 3" key="1">
    <citation type="submission" date="2018-02" db="EMBL/GenBank/DDBJ databases">
        <title>The genomes of Aspergillus section Nigri reveals drivers in fungal speciation.</title>
        <authorList>
            <consortium name="DOE Joint Genome Institute"/>
            <person name="Vesth T.C."/>
            <person name="Nybo J."/>
            <person name="Theobald S."/>
            <person name="Brandl J."/>
            <person name="Frisvad J.C."/>
            <person name="Nielsen K.F."/>
            <person name="Lyhne E.K."/>
            <person name="Kogle M.E."/>
            <person name="Kuo A."/>
            <person name="Riley R."/>
            <person name="Clum A."/>
            <person name="Nolan M."/>
            <person name="Lipzen A."/>
            <person name="Salamov A."/>
            <person name="Henrissat B."/>
            <person name="Wiebenga A."/>
            <person name="De vries R.P."/>
            <person name="Grigoriev I.V."/>
            <person name="Mortensen U.H."/>
            <person name="Andersen M.R."/>
            <person name="Baker S.E."/>
        </authorList>
    </citation>
    <scope>NUCLEOTIDE SEQUENCE [LARGE SCALE GENOMIC DNA]</scope>
    <source>
        <strain evidence="2 3">CBS 114.51</strain>
    </source>
</reference>
<evidence type="ECO:0000256" key="1">
    <source>
        <dbReference type="SAM" id="MobiDB-lite"/>
    </source>
</evidence>
<dbReference type="GeneID" id="37179721"/>
<evidence type="ECO:0000313" key="3">
    <source>
        <dbReference type="Proteomes" id="UP000249497"/>
    </source>
</evidence>
<dbReference type="EMBL" id="KZ824774">
    <property type="protein sequence ID" value="RAH85515.1"/>
    <property type="molecule type" value="Genomic_DNA"/>
</dbReference>
<gene>
    <name evidence="2" type="ORF">BO86DRAFT_436731</name>
</gene>
<sequence>MDLRGRRKGFTTPSPAPSSFTHACILTNISPSKIQLFVGVLNQCHGQLKLDTQKLAQHMGGDCTACAIEQRIAKLKRHAKALGSTSTDTTPFTSPAKKNGATATANGAAGGAETPSKAKRKTANGGGDHANGEGAAAPKKAAKKVKVKVQEDGVGEEGFGVFKLEKKDLGGFKMEDGGMA</sequence>
<feature type="compositionally biased region" description="Low complexity" evidence="1">
    <location>
        <begin position="84"/>
        <end position="107"/>
    </location>
</feature>
<evidence type="ECO:0000313" key="2">
    <source>
        <dbReference type="EMBL" id="RAH85515.1"/>
    </source>
</evidence>
<name>A0A8T8XBQ0_ASPJA</name>